<proteinExistence type="predicted"/>
<name>L7JUR6_TRAHO</name>
<reference evidence="1 2" key="1">
    <citation type="journal article" date="2012" name="PLoS Pathog.">
        <title>The genome of the obligate intracellular parasite Trachipleistophora hominis: new insights into microsporidian genome dynamics and reductive evolution.</title>
        <authorList>
            <person name="Heinz E."/>
            <person name="Williams T.A."/>
            <person name="Nakjang S."/>
            <person name="Noel C.J."/>
            <person name="Swan D.C."/>
            <person name="Goldberg A.V."/>
            <person name="Harris S.R."/>
            <person name="Weinmaier T."/>
            <person name="Markert S."/>
            <person name="Becher D."/>
            <person name="Bernhardt J."/>
            <person name="Dagan T."/>
            <person name="Hacker C."/>
            <person name="Lucocq J.M."/>
            <person name="Schweder T."/>
            <person name="Rattei T."/>
            <person name="Hall N."/>
            <person name="Hirt R.P."/>
            <person name="Embley T.M."/>
        </authorList>
    </citation>
    <scope>NUCLEOTIDE SEQUENCE [LARGE SCALE GENOMIC DNA]</scope>
</reference>
<dbReference type="VEuPathDB" id="MicrosporidiaDB:THOM_2608"/>
<gene>
    <name evidence="1" type="ORF">THOM_2608</name>
</gene>
<accession>L7JUR6</accession>
<evidence type="ECO:0000313" key="2">
    <source>
        <dbReference type="Proteomes" id="UP000011185"/>
    </source>
</evidence>
<dbReference type="InParanoid" id="L7JUR6"/>
<dbReference type="HOGENOM" id="CLU_189354_0_0_1"/>
<sequence>MEEFLGVFLGGRCHASYDLCIKLVAEGAEYLSLVVKEHATLCKLVTDFLHEMKAIASLTNQKNMHVIQQE</sequence>
<keyword evidence="2" id="KW-1185">Reference proteome</keyword>
<protein>
    <submittedName>
        <fullName evidence="1">Putative transposable element encoded protein</fullName>
    </submittedName>
</protein>
<dbReference type="EMBL" id="JH994038">
    <property type="protein sequence ID" value="ELQ74512.1"/>
    <property type="molecule type" value="Genomic_DNA"/>
</dbReference>
<dbReference type="Proteomes" id="UP000011185">
    <property type="component" value="Unassembled WGS sequence"/>
</dbReference>
<organism evidence="1 2">
    <name type="scientific">Trachipleistophora hominis</name>
    <name type="common">Microsporidian parasite</name>
    <dbReference type="NCBI Taxonomy" id="72359"/>
    <lineage>
        <taxon>Eukaryota</taxon>
        <taxon>Fungi</taxon>
        <taxon>Fungi incertae sedis</taxon>
        <taxon>Microsporidia</taxon>
        <taxon>Pleistophoridae</taxon>
        <taxon>Trachipleistophora</taxon>
    </lineage>
</organism>
<evidence type="ECO:0000313" key="1">
    <source>
        <dbReference type="EMBL" id="ELQ74512.1"/>
    </source>
</evidence>
<dbReference type="AlphaFoldDB" id="L7JUR6"/>